<keyword evidence="1" id="KW-1133">Transmembrane helix</keyword>
<keyword evidence="1" id="KW-0472">Membrane</keyword>
<evidence type="ECO:0000313" key="3">
    <source>
        <dbReference type="Proteomes" id="UP001216674"/>
    </source>
</evidence>
<dbReference type="Proteomes" id="UP001216674">
    <property type="component" value="Unassembled WGS sequence"/>
</dbReference>
<gene>
    <name evidence="2" type="ORF">P3W85_41890</name>
</gene>
<reference evidence="2 3" key="1">
    <citation type="submission" date="2023-03" db="EMBL/GenBank/DDBJ databases">
        <title>Draft assemblies of triclosan tolerant bacteria isolated from returned activated sludge.</title>
        <authorList>
            <person name="Van Hamelsveld S."/>
        </authorList>
    </citation>
    <scope>NUCLEOTIDE SEQUENCE [LARGE SCALE GENOMIC DNA]</scope>
    <source>
        <strain evidence="2 3">GW210010_S58</strain>
    </source>
</reference>
<keyword evidence="3" id="KW-1185">Reference proteome</keyword>
<proteinExistence type="predicted"/>
<dbReference type="RefSeq" id="WP_276269146.1">
    <property type="nucleotide sequence ID" value="NZ_JARJLM010000681.1"/>
</dbReference>
<sequence>MGLAIGGVIANIIAGLAFLSGQYSEGGSSFLDVAAAILGTFLAISVLGLILAGAGKKKLGGTLVIIGSVPFVPLGLIGAIGGRKIIQSDPSANDLDARRRAAAALVSSSADSSRDT</sequence>
<comment type="caution">
    <text evidence="2">The sequence shown here is derived from an EMBL/GenBank/DDBJ whole genome shotgun (WGS) entry which is preliminary data.</text>
</comment>
<accession>A0ABT6B3J8</accession>
<feature type="transmembrane region" description="Helical" evidence="1">
    <location>
        <begin position="29"/>
        <end position="52"/>
    </location>
</feature>
<protein>
    <submittedName>
        <fullName evidence="2">Uncharacterized protein</fullName>
    </submittedName>
</protein>
<keyword evidence="1" id="KW-0812">Transmembrane</keyword>
<name>A0ABT6B3J8_9BURK</name>
<dbReference type="EMBL" id="JARJLM010000681">
    <property type="protein sequence ID" value="MDF3839444.1"/>
    <property type="molecule type" value="Genomic_DNA"/>
</dbReference>
<organism evidence="2 3">
    <name type="scientific">Cupriavidus basilensis</name>
    <dbReference type="NCBI Taxonomy" id="68895"/>
    <lineage>
        <taxon>Bacteria</taxon>
        <taxon>Pseudomonadati</taxon>
        <taxon>Pseudomonadota</taxon>
        <taxon>Betaproteobacteria</taxon>
        <taxon>Burkholderiales</taxon>
        <taxon>Burkholderiaceae</taxon>
        <taxon>Cupriavidus</taxon>
    </lineage>
</organism>
<evidence type="ECO:0000313" key="2">
    <source>
        <dbReference type="EMBL" id="MDF3839444.1"/>
    </source>
</evidence>
<evidence type="ECO:0000256" key="1">
    <source>
        <dbReference type="SAM" id="Phobius"/>
    </source>
</evidence>
<feature type="transmembrane region" description="Helical" evidence="1">
    <location>
        <begin position="59"/>
        <end position="81"/>
    </location>
</feature>